<gene>
    <name evidence="1" type="ORF">TRFO_33094</name>
</gene>
<dbReference type="Proteomes" id="UP000179807">
    <property type="component" value="Unassembled WGS sequence"/>
</dbReference>
<dbReference type="EMBL" id="MLAK01000963">
    <property type="protein sequence ID" value="OHT00264.1"/>
    <property type="molecule type" value="Genomic_DNA"/>
</dbReference>
<dbReference type="AlphaFoldDB" id="A0A1J4JPE5"/>
<evidence type="ECO:0000313" key="2">
    <source>
        <dbReference type="Proteomes" id="UP000179807"/>
    </source>
</evidence>
<sequence length="76" mass="8191">MNGSVNFLTSSVNTGNDASVIPITFSLFSSSLRIAAMTLDVAPPRECPVQMIRPLHSLIYFLLSEMIHLAASRAPA</sequence>
<proteinExistence type="predicted"/>
<protein>
    <submittedName>
        <fullName evidence="1">Uncharacterized protein</fullName>
    </submittedName>
</protein>
<keyword evidence="2" id="KW-1185">Reference proteome</keyword>
<evidence type="ECO:0000313" key="1">
    <source>
        <dbReference type="EMBL" id="OHT00264.1"/>
    </source>
</evidence>
<dbReference type="RefSeq" id="XP_068353400.1">
    <property type="nucleotide sequence ID" value="XM_068508877.1"/>
</dbReference>
<accession>A0A1J4JPE5</accession>
<reference evidence="1" key="1">
    <citation type="submission" date="2016-10" db="EMBL/GenBank/DDBJ databases">
        <authorList>
            <person name="Benchimol M."/>
            <person name="Almeida L.G."/>
            <person name="Vasconcelos A.T."/>
            <person name="Perreira-Neves A."/>
            <person name="Rosa I.A."/>
            <person name="Tasca T."/>
            <person name="Bogo M.R."/>
            <person name="de Souza W."/>
        </authorList>
    </citation>
    <scope>NUCLEOTIDE SEQUENCE [LARGE SCALE GENOMIC DNA]</scope>
    <source>
        <strain evidence="1">K</strain>
    </source>
</reference>
<name>A0A1J4JPE5_9EUKA</name>
<organism evidence="1 2">
    <name type="scientific">Tritrichomonas foetus</name>
    <dbReference type="NCBI Taxonomy" id="1144522"/>
    <lineage>
        <taxon>Eukaryota</taxon>
        <taxon>Metamonada</taxon>
        <taxon>Parabasalia</taxon>
        <taxon>Tritrichomonadida</taxon>
        <taxon>Tritrichomonadidae</taxon>
        <taxon>Tritrichomonas</taxon>
    </lineage>
</organism>
<dbReference type="GeneID" id="94843581"/>
<comment type="caution">
    <text evidence="1">The sequence shown here is derived from an EMBL/GenBank/DDBJ whole genome shotgun (WGS) entry which is preliminary data.</text>
</comment>
<dbReference type="VEuPathDB" id="TrichDB:TRFO_33094"/>